<dbReference type="RefSeq" id="WP_063773405.1">
    <property type="nucleotide sequence ID" value="NZ_BBPN01000063.1"/>
</dbReference>
<dbReference type="SUPFAM" id="SSF51556">
    <property type="entry name" value="Metallo-dependent hydrolases"/>
    <property type="match status" value="1"/>
</dbReference>
<dbReference type="Gene3D" id="3.40.50.10910">
    <property type="entry name" value="Amidohydrolase"/>
    <property type="match status" value="1"/>
</dbReference>
<dbReference type="PANTHER" id="PTHR43135">
    <property type="entry name" value="ALPHA-D-RIBOSE 1-METHYLPHOSPHONATE 5-TRIPHOSPHATE DIPHOSPHATASE"/>
    <property type="match status" value="1"/>
</dbReference>
<dbReference type="Pfam" id="PF01979">
    <property type="entry name" value="Amidohydro_1"/>
    <property type="match status" value="1"/>
</dbReference>
<gene>
    <name evidence="3" type="ORF">SAMN05414137_10917</name>
</gene>
<evidence type="ECO:0000259" key="2">
    <source>
        <dbReference type="Pfam" id="PF01979"/>
    </source>
</evidence>
<dbReference type="EMBL" id="FOAZ01000009">
    <property type="protein sequence ID" value="SEL47235.1"/>
    <property type="molecule type" value="Genomic_DNA"/>
</dbReference>
<dbReference type="InterPro" id="IPR032466">
    <property type="entry name" value="Metal_Hydrolase"/>
</dbReference>
<dbReference type="Gene3D" id="1.20.58.520">
    <property type="entry name" value="Amidohydrolase"/>
    <property type="match status" value="1"/>
</dbReference>
<sequence>MQVAYRGATLLDGTGAPARAGVTILVVEGTIARVAPDAQFTAADLDGVEVLDLGGRHVIPGLIDAHQHIATPPDRPLAEATLRRDFFGGVTATRDMADDLRQVADIARAALVGELAAPDIHYAALMAGPSFFADPRTWQVSQGATPGEVPWMQAITAETDLPLAVAMARGTYATAVKIYANLPGELVAAITAEAHRQGLAVWAHAAVFPATPGQVVAAGVDSVSHAHLLVHEAADRPLTTYQDKPPVDFARFAGADDAELGLLLAEMRRRGTVLDATASLWATLGREAADKESRARAAELDGLNAALTTQALRAGVSVCAGTDRDPDPTDPWPPLFDELDYFVDRCGLTPVEALRCASHGGALSLGAQERLGTVEPGKQADFVVLDEDPAHSLAALRSVVHVVKRGRRYDRAEFDAERRSASTAGTTLANGAPAV</sequence>
<evidence type="ECO:0000313" key="4">
    <source>
        <dbReference type="Proteomes" id="UP000183015"/>
    </source>
</evidence>
<dbReference type="InterPro" id="IPR006680">
    <property type="entry name" value="Amidohydro-rel"/>
</dbReference>
<name>A0A1H7QI37_STRJI</name>
<dbReference type="InterPro" id="IPR011059">
    <property type="entry name" value="Metal-dep_hydrolase_composite"/>
</dbReference>
<dbReference type="Gene3D" id="3.30.110.90">
    <property type="entry name" value="Amidohydrolase"/>
    <property type="match status" value="1"/>
</dbReference>
<keyword evidence="4" id="KW-1185">Reference proteome</keyword>
<dbReference type="eggNOG" id="COG1228">
    <property type="taxonomic scope" value="Bacteria"/>
</dbReference>
<organism evidence="3 4">
    <name type="scientific">Streptacidiphilus jiangxiensis</name>
    <dbReference type="NCBI Taxonomy" id="235985"/>
    <lineage>
        <taxon>Bacteria</taxon>
        <taxon>Bacillati</taxon>
        <taxon>Actinomycetota</taxon>
        <taxon>Actinomycetes</taxon>
        <taxon>Kitasatosporales</taxon>
        <taxon>Streptomycetaceae</taxon>
        <taxon>Streptacidiphilus</taxon>
    </lineage>
</organism>
<dbReference type="GO" id="GO:0016810">
    <property type="term" value="F:hydrolase activity, acting on carbon-nitrogen (but not peptide) bonds"/>
    <property type="evidence" value="ECO:0007669"/>
    <property type="project" value="InterPro"/>
</dbReference>
<dbReference type="AlphaFoldDB" id="A0A1H7QI37"/>
<dbReference type="InterPro" id="IPR051781">
    <property type="entry name" value="Metallo-dep_Hydrolase"/>
</dbReference>
<dbReference type="Gene3D" id="2.30.40.10">
    <property type="entry name" value="Urease, subunit C, domain 1"/>
    <property type="match status" value="1"/>
</dbReference>
<evidence type="ECO:0000313" key="3">
    <source>
        <dbReference type="EMBL" id="SEL47235.1"/>
    </source>
</evidence>
<dbReference type="PANTHER" id="PTHR43135:SF3">
    <property type="entry name" value="ALPHA-D-RIBOSE 1-METHYLPHOSPHONATE 5-TRIPHOSPHATE DIPHOSPHATASE"/>
    <property type="match status" value="1"/>
</dbReference>
<feature type="region of interest" description="Disordered" evidence="1">
    <location>
        <begin position="415"/>
        <end position="435"/>
    </location>
</feature>
<dbReference type="SUPFAM" id="SSF51338">
    <property type="entry name" value="Composite domain of metallo-dependent hydrolases"/>
    <property type="match status" value="1"/>
</dbReference>
<dbReference type="Proteomes" id="UP000183015">
    <property type="component" value="Unassembled WGS sequence"/>
</dbReference>
<dbReference type="STRING" id="235985.SAMN05414137_10917"/>
<protein>
    <submittedName>
        <fullName evidence="3">Imidazolonepropionase</fullName>
    </submittedName>
</protein>
<reference evidence="4" key="1">
    <citation type="submission" date="2016-10" db="EMBL/GenBank/DDBJ databases">
        <authorList>
            <person name="Varghese N."/>
        </authorList>
    </citation>
    <scope>NUCLEOTIDE SEQUENCE [LARGE SCALE GENOMIC DNA]</scope>
    <source>
        <strain evidence="4">DSM 45096 / BCRC 16803 / CGMCC 4.1857 / CIP 109030 / JCM 12277 / KCTC 19219 / NBRC 100920 / 33214</strain>
    </source>
</reference>
<accession>A0A1H7QI37</accession>
<evidence type="ECO:0000256" key="1">
    <source>
        <dbReference type="SAM" id="MobiDB-lite"/>
    </source>
</evidence>
<proteinExistence type="predicted"/>
<feature type="domain" description="Amidohydrolase-related" evidence="2">
    <location>
        <begin position="58"/>
        <end position="407"/>
    </location>
</feature>